<reference evidence="2 3" key="1">
    <citation type="submission" date="2019-09" db="EMBL/GenBank/DDBJ databases">
        <title>Identification of Malikia spinosa a prominent benzene-, toluene-, and ethylbenzene-degrading bacterium: enrichment, isolation and whole genome sequencing.</title>
        <authorList>
            <person name="Tancsics A."/>
            <person name="Revesz F."/>
            <person name="Kriszt B."/>
        </authorList>
    </citation>
    <scope>NUCLEOTIDE SEQUENCE [LARGE SCALE GENOMIC DNA]</scope>
    <source>
        <strain evidence="2 3">AB6</strain>
    </source>
</reference>
<dbReference type="GO" id="GO:0016740">
    <property type="term" value="F:transferase activity"/>
    <property type="evidence" value="ECO:0007669"/>
    <property type="project" value="UniProtKB-KW"/>
</dbReference>
<evidence type="ECO:0000259" key="1">
    <source>
        <dbReference type="Pfam" id="PF18765"/>
    </source>
</evidence>
<feature type="domain" description="Polymerase beta nucleotidyltransferase" evidence="1">
    <location>
        <begin position="16"/>
        <end position="104"/>
    </location>
</feature>
<proteinExistence type="predicted"/>
<accession>A0A7C9MX59</accession>
<gene>
    <name evidence="2" type="ORF">F5985_07915</name>
</gene>
<dbReference type="RefSeq" id="WP_161124983.1">
    <property type="nucleotide sequence ID" value="NZ_VYSB01000007.1"/>
</dbReference>
<evidence type="ECO:0000313" key="3">
    <source>
        <dbReference type="Proteomes" id="UP000481947"/>
    </source>
</evidence>
<keyword evidence="2" id="KW-0808">Transferase</keyword>
<dbReference type="Proteomes" id="UP000481947">
    <property type="component" value="Unassembled WGS sequence"/>
</dbReference>
<dbReference type="Pfam" id="PF18765">
    <property type="entry name" value="Polbeta"/>
    <property type="match status" value="1"/>
</dbReference>
<sequence length="105" mass="11666">MSELAARTGLPAQAIEAIQQVLAACPAVEQALLYGSRAKGNYKRGSDIDLTLKGDALTYRDLLRLMDELDDLLLPYMIDLSIYAQIDNPALREHIDRVGVVFYAR</sequence>
<evidence type="ECO:0000313" key="2">
    <source>
        <dbReference type="EMBL" id="MYZ52061.1"/>
    </source>
</evidence>
<dbReference type="CDD" id="cd05403">
    <property type="entry name" value="NT_KNTase_like"/>
    <property type="match status" value="1"/>
</dbReference>
<protein>
    <submittedName>
        <fullName evidence="2">Nucleotidyltransferase domain-containing protein</fullName>
    </submittedName>
</protein>
<organism evidence="2 3">
    <name type="scientific">Malikia spinosa</name>
    <dbReference type="NCBI Taxonomy" id="86180"/>
    <lineage>
        <taxon>Bacteria</taxon>
        <taxon>Pseudomonadati</taxon>
        <taxon>Pseudomonadota</taxon>
        <taxon>Betaproteobacteria</taxon>
        <taxon>Burkholderiales</taxon>
        <taxon>Comamonadaceae</taxon>
        <taxon>Malikia</taxon>
    </lineage>
</organism>
<dbReference type="SUPFAM" id="SSF81301">
    <property type="entry name" value="Nucleotidyltransferase"/>
    <property type="match status" value="1"/>
</dbReference>
<comment type="caution">
    <text evidence="2">The sequence shown here is derived from an EMBL/GenBank/DDBJ whole genome shotgun (WGS) entry which is preliminary data.</text>
</comment>
<dbReference type="Gene3D" id="3.30.460.10">
    <property type="entry name" value="Beta Polymerase, domain 2"/>
    <property type="match status" value="1"/>
</dbReference>
<dbReference type="EMBL" id="VYSB01000007">
    <property type="protein sequence ID" value="MYZ52061.1"/>
    <property type="molecule type" value="Genomic_DNA"/>
</dbReference>
<name>A0A7C9MX59_9BURK</name>
<dbReference type="InterPro" id="IPR043519">
    <property type="entry name" value="NT_sf"/>
</dbReference>
<dbReference type="AlphaFoldDB" id="A0A7C9MX59"/>
<dbReference type="InterPro" id="IPR041633">
    <property type="entry name" value="Polbeta"/>
</dbReference>